<sequence length="786" mass="89695">MFRRVLSQASLARNPSVCVLCANRSLLPRSQLRRLVSHPPLQKAKSVAKSGKAAQANHDGKSVAKPVKARRVKPAASPTERIKGRKRRGNRPPPPPKKTTKRSTKQAPEPSVDEAKAVSIEEKLASAPSESKTLKEALLGSEPTKRKRITKPKTAEELPIGILSGDELDFQPVDVKIPPVPMLSYGLDRVLFNPGVYRLQDPRSRIYNFDPYLEKIMHVREFDFEALSEYKTSSKDEDLLAITKREGSKFTGSTSSMSGVLQHFHFLLSHWRELNHDRLSRGFPEPSVNFTKITKGPSAVLLRWKNGTYAIDADKSFDSPNIMSWLGHSLEKLLTTSRGEFERYRRSNSEQPPSEDSSGRCYHYSKLGNFLMRSQLDAHDPRLPGSGVFDLKTRAVVTIRMDHKHHEQGSGYQLRYDRGEWESYEREFYDMTRATMLKYSLQVRMGRMDGIFVAFHNVERIFGFQYVSKEDMDSVLHGQTDTCLGDQEFKFSIRLLDEILQRATEKFPETSIRLHFEAREVQTPYMSIFAEPVTEEQADEIQSASQAQMREFERDVVGVRKDDPQLQAEWQTIQDRVDEVVEDELEQEDKSDTEAEPASPEEAAEKSEQEAADDQALAAPEPVEEGPLMGWTLTTRNRVNGEYVDRPEDLTPIDNWSVEYNIKEIEADKQRQLYNKIKDRRATLIGDKRKEANDYMKQYFELLRRLSSRGREWREAQDKIDAQIGQHVYKRLGPDAEHGAPFTPAEDGGRMDHGIDTPQLVDEALSVIEEVSRLLEEVPAVGEEKS</sequence>
<reference evidence="2 3" key="1">
    <citation type="submission" date="2020-01" db="EMBL/GenBank/DDBJ databases">
        <authorList>
            <consortium name="DOE Joint Genome Institute"/>
            <person name="Haridas S."/>
            <person name="Albert R."/>
            <person name="Binder M."/>
            <person name="Bloem J."/>
            <person name="Labutti K."/>
            <person name="Salamov A."/>
            <person name="Andreopoulos B."/>
            <person name="Baker S.E."/>
            <person name="Barry K."/>
            <person name="Bills G."/>
            <person name="Bluhm B.H."/>
            <person name="Cannon C."/>
            <person name="Castanera R."/>
            <person name="Culley D.E."/>
            <person name="Daum C."/>
            <person name="Ezra D."/>
            <person name="Gonzalez J.B."/>
            <person name="Henrissat B."/>
            <person name="Kuo A."/>
            <person name="Liang C."/>
            <person name="Lipzen A."/>
            <person name="Lutzoni F."/>
            <person name="Magnuson J."/>
            <person name="Mondo S."/>
            <person name="Nolan M."/>
            <person name="Ohm R."/>
            <person name="Pangilinan J."/>
            <person name="Park H.-J.H."/>
            <person name="Ramirez L."/>
            <person name="Alfaro M."/>
            <person name="Sun H."/>
            <person name="Tritt A."/>
            <person name="Yoshinaga Y."/>
            <person name="Zwiers L.-H.L."/>
            <person name="Turgeon B.G."/>
            <person name="Goodwin S.B."/>
            <person name="Spatafora J.W."/>
            <person name="Crous P.W."/>
            <person name="Grigoriev I.V."/>
        </authorList>
    </citation>
    <scope>NUCLEOTIDE SEQUENCE [LARGE SCALE GENOMIC DNA]</scope>
    <source>
        <strain evidence="2 3">CBS 611.86</strain>
    </source>
</reference>
<dbReference type="PANTHER" id="PTHR31014">
    <property type="entry name" value="MITOCHONDRIAL TRANSLATION SYSTEM COMPONENT PET127-RELATED"/>
    <property type="match status" value="1"/>
</dbReference>
<keyword evidence="3" id="KW-1185">Reference proteome</keyword>
<proteinExistence type="predicted"/>
<organism evidence="2 3">
    <name type="scientific">Massariosphaeria phaeospora</name>
    <dbReference type="NCBI Taxonomy" id="100035"/>
    <lineage>
        <taxon>Eukaryota</taxon>
        <taxon>Fungi</taxon>
        <taxon>Dikarya</taxon>
        <taxon>Ascomycota</taxon>
        <taxon>Pezizomycotina</taxon>
        <taxon>Dothideomycetes</taxon>
        <taxon>Pleosporomycetidae</taxon>
        <taxon>Pleosporales</taxon>
        <taxon>Pleosporales incertae sedis</taxon>
        <taxon>Massariosphaeria</taxon>
    </lineage>
</organism>
<comment type="caution">
    <text evidence="2">The sequence shown here is derived from an EMBL/GenBank/DDBJ whole genome shotgun (WGS) entry which is preliminary data.</text>
</comment>
<accession>A0A7C8I557</accession>
<feature type="region of interest" description="Disordered" evidence="1">
    <location>
        <begin position="341"/>
        <end position="360"/>
    </location>
</feature>
<dbReference type="Pfam" id="PF08634">
    <property type="entry name" value="Pet127"/>
    <property type="match status" value="1"/>
</dbReference>
<name>A0A7C8I557_9PLEO</name>
<feature type="region of interest" description="Disordered" evidence="1">
    <location>
        <begin position="733"/>
        <end position="756"/>
    </location>
</feature>
<feature type="compositionally biased region" description="Basic and acidic residues" evidence="1">
    <location>
        <begin position="113"/>
        <end position="124"/>
    </location>
</feature>
<evidence type="ECO:0000313" key="2">
    <source>
        <dbReference type="EMBL" id="KAF2868431.1"/>
    </source>
</evidence>
<dbReference type="PANTHER" id="PTHR31014:SF0">
    <property type="entry name" value="MITOCHONDRIAL TRANSLATION SYSTEM COMPONENT PET127-RELATED"/>
    <property type="match status" value="1"/>
</dbReference>
<feature type="region of interest" description="Disordered" evidence="1">
    <location>
        <begin position="583"/>
        <end position="628"/>
    </location>
</feature>
<dbReference type="InterPro" id="IPR013943">
    <property type="entry name" value="Pet127"/>
</dbReference>
<evidence type="ECO:0000256" key="1">
    <source>
        <dbReference type="SAM" id="MobiDB-lite"/>
    </source>
</evidence>
<gene>
    <name evidence="2" type="ORF">BDV95DRAFT_621465</name>
</gene>
<protein>
    <submittedName>
        <fullName evidence="2">Mitochondrial protein Pet127-domain-containing protein</fullName>
    </submittedName>
</protein>
<dbReference type="OrthoDB" id="10249045at2759"/>
<dbReference type="EMBL" id="JAADJZ010000019">
    <property type="protein sequence ID" value="KAF2868431.1"/>
    <property type="molecule type" value="Genomic_DNA"/>
</dbReference>
<dbReference type="GO" id="GO:0000964">
    <property type="term" value="P:mitochondrial RNA 5'-end processing"/>
    <property type="evidence" value="ECO:0007669"/>
    <property type="project" value="TreeGrafter"/>
</dbReference>
<evidence type="ECO:0000313" key="3">
    <source>
        <dbReference type="Proteomes" id="UP000481861"/>
    </source>
</evidence>
<dbReference type="AlphaFoldDB" id="A0A7C8I557"/>
<dbReference type="GO" id="GO:0005740">
    <property type="term" value="C:mitochondrial envelope"/>
    <property type="evidence" value="ECO:0007669"/>
    <property type="project" value="TreeGrafter"/>
</dbReference>
<feature type="compositionally biased region" description="Low complexity" evidence="1">
    <location>
        <begin position="42"/>
        <end position="56"/>
    </location>
</feature>
<feature type="region of interest" description="Disordered" evidence="1">
    <location>
        <begin position="37"/>
        <end position="152"/>
    </location>
</feature>
<dbReference type="Proteomes" id="UP000481861">
    <property type="component" value="Unassembled WGS sequence"/>
</dbReference>